<dbReference type="RefSeq" id="WP_092018323.1">
    <property type="nucleotide sequence ID" value="NZ_FOXH01000010.1"/>
</dbReference>
<protein>
    <submittedName>
        <fullName evidence="6">Cytochrome c, mono-and diheme variants</fullName>
    </submittedName>
</protein>
<sequence length="138" mass="15682">MKYFPFLLALAALFSACDSKEDLKKKQYYVEGMELYKTHCANCHQNDGKGLVGLYPPLAGSDFMLKNKELVICAIRNGLSDTIVVNGKTYHQPMPPNSQLLALDIAEISTYIYKQWGNKEEITETKEVEKILEKCKKK</sequence>
<dbReference type="AlphaFoldDB" id="A0A1I5VXN6"/>
<accession>A0A1I5VXN6</accession>
<dbReference type="PROSITE" id="PS51257">
    <property type="entry name" value="PROKAR_LIPOPROTEIN"/>
    <property type="match status" value="1"/>
</dbReference>
<dbReference type="PANTHER" id="PTHR35008:SF8">
    <property type="entry name" value="ALCOHOL DEHYDROGENASE CYTOCHROME C SUBUNIT"/>
    <property type="match status" value="1"/>
</dbReference>
<dbReference type="GO" id="GO:0009055">
    <property type="term" value="F:electron transfer activity"/>
    <property type="evidence" value="ECO:0007669"/>
    <property type="project" value="InterPro"/>
</dbReference>
<dbReference type="EMBL" id="FOXH01000010">
    <property type="protein sequence ID" value="SFQ12249.1"/>
    <property type="molecule type" value="Genomic_DNA"/>
</dbReference>
<keyword evidence="2 4" id="KW-0479">Metal-binding</keyword>
<keyword evidence="3 4" id="KW-0408">Iron</keyword>
<keyword evidence="7" id="KW-1185">Reference proteome</keyword>
<dbReference type="InterPro" id="IPR036909">
    <property type="entry name" value="Cyt_c-like_dom_sf"/>
</dbReference>
<evidence type="ECO:0000256" key="2">
    <source>
        <dbReference type="ARBA" id="ARBA00022723"/>
    </source>
</evidence>
<evidence type="ECO:0000313" key="6">
    <source>
        <dbReference type="EMBL" id="SFQ12249.1"/>
    </source>
</evidence>
<dbReference type="InterPro" id="IPR051459">
    <property type="entry name" value="Cytochrome_c-type_DH"/>
</dbReference>
<dbReference type="OrthoDB" id="9811395at2"/>
<reference evidence="6 7" key="1">
    <citation type="submission" date="2016-10" db="EMBL/GenBank/DDBJ databases">
        <authorList>
            <person name="de Groot N.N."/>
        </authorList>
    </citation>
    <scope>NUCLEOTIDE SEQUENCE [LARGE SCALE GENOMIC DNA]</scope>
    <source>
        <strain evidence="7">E92,LMG 26720,CCM 7988</strain>
    </source>
</reference>
<organism evidence="6 7">
    <name type="scientific">Pseudarcicella hirudinis</name>
    <dbReference type="NCBI Taxonomy" id="1079859"/>
    <lineage>
        <taxon>Bacteria</taxon>
        <taxon>Pseudomonadati</taxon>
        <taxon>Bacteroidota</taxon>
        <taxon>Cytophagia</taxon>
        <taxon>Cytophagales</taxon>
        <taxon>Flectobacillaceae</taxon>
        <taxon>Pseudarcicella</taxon>
    </lineage>
</organism>
<dbReference type="STRING" id="1079859.SAMN04515674_110126"/>
<dbReference type="SUPFAM" id="SSF46626">
    <property type="entry name" value="Cytochrome c"/>
    <property type="match status" value="1"/>
</dbReference>
<gene>
    <name evidence="6" type="ORF">SAMN04515674_110126</name>
</gene>
<evidence type="ECO:0000313" key="7">
    <source>
        <dbReference type="Proteomes" id="UP000199306"/>
    </source>
</evidence>
<proteinExistence type="predicted"/>
<feature type="domain" description="Cytochrome c" evidence="5">
    <location>
        <begin position="27"/>
        <end position="116"/>
    </location>
</feature>
<evidence type="ECO:0000256" key="1">
    <source>
        <dbReference type="ARBA" id="ARBA00022617"/>
    </source>
</evidence>
<name>A0A1I5VXN6_9BACT</name>
<evidence type="ECO:0000256" key="4">
    <source>
        <dbReference type="PROSITE-ProRule" id="PRU00433"/>
    </source>
</evidence>
<dbReference type="PANTHER" id="PTHR35008">
    <property type="entry name" value="BLL4482 PROTEIN-RELATED"/>
    <property type="match status" value="1"/>
</dbReference>
<dbReference type="GO" id="GO:0046872">
    <property type="term" value="F:metal ion binding"/>
    <property type="evidence" value="ECO:0007669"/>
    <property type="project" value="UniProtKB-KW"/>
</dbReference>
<dbReference type="PROSITE" id="PS51007">
    <property type="entry name" value="CYTC"/>
    <property type="match status" value="1"/>
</dbReference>
<dbReference type="Gene3D" id="1.10.760.10">
    <property type="entry name" value="Cytochrome c-like domain"/>
    <property type="match status" value="1"/>
</dbReference>
<evidence type="ECO:0000256" key="3">
    <source>
        <dbReference type="ARBA" id="ARBA00023004"/>
    </source>
</evidence>
<dbReference type="InterPro" id="IPR009056">
    <property type="entry name" value="Cyt_c-like_dom"/>
</dbReference>
<dbReference type="Pfam" id="PF00034">
    <property type="entry name" value="Cytochrom_C"/>
    <property type="match status" value="1"/>
</dbReference>
<keyword evidence="1 4" id="KW-0349">Heme</keyword>
<dbReference type="Proteomes" id="UP000199306">
    <property type="component" value="Unassembled WGS sequence"/>
</dbReference>
<dbReference type="GO" id="GO:0020037">
    <property type="term" value="F:heme binding"/>
    <property type="evidence" value="ECO:0007669"/>
    <property type="project" value="InterPro"/>
</dbReference>
<evidence type="ECO:0000259" key="5">
    <source>
        <dbReference type="PROSITE" id="PS51007"/>
    </source>
</evidence>